<dbReference type="Proteomes" id="UP000004510">
    <property type="component" value="Unassembled WGS sequence"/>
</dbReference>
<evidence type="ECO:0000313" key="3">
    <source>
        <dbReference type="Proteomes" id="UP000004510"/>
    </source>
</evidence>
<feature type="non-terminal residue" evidence="2">
    <location>
        <position position="1"/>
    </location>
</feature>
<keyword evidence="1" id="KW-1133">Transmembrane helix</keyword>
<comment type="caution">
    <text evidence="2">The sequence shown here is derived from an EMBL/GenBank/DDBJ whole genome shotgun (WGS) entry which is preliminary data.</text>
</comment>
<accession>D4X9D5</accession>
<dbReference type="eggNOG" id="ENOG5032F6F">
    <property type="taxonomic scope" value="Bacteria"/>
</dbReference>
<reference evidence="3" key="1">
    <citation type="submission" date="2010-03" db="EMBL/GenBank/DDBJ databases">
        <title>Complete sequence of Mobiluncus curtisii ATCC 43063.</title>
        <authorList>
            <person name="Muzny D."/>
            <person name="Qin X."/>
            <person name="Deng J."/>
            <person name="Jiang H."/>
            <person name="Liu Y."/>
            <person name="Qu J."/>
            <person name="Song X.-Z."/>
            <person name="Zhang L."/>
            <person name="Thornton R."/>
            <person name="Coyle M."/>
            <person name="Francisco L."/>
            <person name="Jackson L."/>
            <person name="Javaid M."/>
            <person name="Korchina V."/>
            <person name="Kovar C."/>
            <person name="Mata R."/>
            <person name="Mathew T."/>
            <person name="Ngo R."/>
            <person name="Nguyen L."/>
            <person name="Nguyen N."/>
            <person name="Okwuonu G."/>
            <person name="Ongeri F."/>
            <person name="Pham C."/>
            <person name="Simmons D."/>
            <person name="Wilczek-Boney K."/>
            <person name="Hale W."/>
            <person name="Jakkamsetti A."/>
            <person name="Pham P."/>
            <person name="Ruth R."/>
            <person name="San Lucas F."/>
            <person name="Warren J."/>
            <person name="Zhang J."/>
            <person name="Zhao Z."/>
            <person name="Zhou C."/>
            <person name="Zhu D."/>
            <person name="Lee S."/>
            <person name="Bess C."/>
            <person name="Blankenburg K."/>
            <person name="Forbes L."/>
            <person name="Fu Q."/>
            <person name="Gubbala S."/>
            <person name="Hirani K."/>
            <person name="Jayaseelan J.C."/>
            <person name="Lara F."/>
            <person name="Munidasa M."/>
            <person name="Palculict T."/>
            <person name="Patil S."/>
            <person name="Pu L.-L."/>
            <person name="Saada N."/>
            <person name="Tang L."/>
            <person name="Weissenberger G."/>
            <person name="Zhu Y."/>
            <person name="Hemphill L."/>
            <person name="Shang Y."/>
            <person name="Youmans B."/>
            <person name="Ayvaz T."/>
            <person name="Ross M."/>
            <person name="Santibanez J."/>
            <person name="Aqrawi P."/>
            <person name="Gross S."/>
            <person name="Joshi V."/>
            <person name="Fowler G."/>
            <person name="Nazareth L."/>
            <person name="Reid J."/>
            <person name="Worley K."/>
            <person name="Petrosino J."/>
            <person name="Highlander S."/>
            <person name="Gibbs R."/>
            <person name="Gibbs R."/>
        </authorList>
    </citation>
    <scope>NUCLEOTIDE SEQUENCE [LARGE SCALE GENOMIC DNA]</scope>
    <source>
        <strain evidence="3">ATCC 43553</strain>
    </source>
</reference>
<feature type="transmembrane region" description="Helical" evidence="1">
    <location>
        <begin position="34"/>
        <end position="57"/>
    </location>
</feature>
<dbReference type="PATRIC" id="fig|742159.3.peg.2994"/>
<dbReference type="HOGENOM" id="CLU_065995_0_0_4"/>
<proteinExistence type="predicted"/>
<sequence length="393" mass="43120">FGRFFIACAQAVGAGRIPDIMLPMIPISLPSANFYLLLLLGLIAGVVLAAWGLLLAFSPGHRRTVRKHWKKSAVLFVVLAVPFAFFAWVHTIVWQIERESERAEAARHVTLEQPATLGGVAMPAGTRLTLQDEGQLDTYVEAEFPTPTAIFGVQANRARRYLDTEYEKDTYALIRRYPRSVILTGEGDQNVQGWRCDSTHDIEFDTEPDGAMKALSQCQLGRGNTIDGIAIQAGSVLYGSNGTVYVDGSRDPDRWRVEIKDPVAVKVFGLMLSEPRLYLDADRHLLRVSDAELACRARLGAFDYAEGTQVKTVRRVKDGQREPFPGVLVFSPSAGQVARHEGHADVPEGMSVMQAFDGTLAGVVTNDEVGVFKFATFVVGNEEPKAAARARCP</sequence>
<feature type="transmembrane region" description="Helical" evidence="1">
    <location>
        <begin position="73"/>
        <end position="94"/>
    </location>
</feature>
<protein>
    <submittedName>
        <fullName evidence="2">Uncharacterized protein</fullName>
    </submittedName>
</protein>
<evidence type="ECO:0000313" key="2">
    <source>
        <dbReference type="EMBL" id="EFF76564.1"/>
    </source>
</evidence>
<dbReference type="AlphaFoldDB" id="D4X9D5"/>
<organism evidence="2 3">
    <name type="scientific">Achromobacter piechaudii ATCC 43553</name>
    <dbReference type="NCBI Taxonomy" id="742159"/>
    <lineage>
        <taxon>Bacteria</taxon>
        <taxon>Pseudomonadati</taxon>
        <taxon>Pseudomonadota</taxon>
        <taxon>Betaproteobacteria</taxon>
        <taxon>Burkholderiales</taxon>
        <taxon>Alcaligenaceae</taxon>
        <taxon>Achromobacter</taxon>
    </lineage>
</organism>
<gene>
    <name evidence="2" type="ORF">HMPREF0004_2082</name>
</gene>
<name>D4X9D5_9BURK</name>
<dbReference type="EMBL" id="ADMS01000050">
    <property type="protein sequence ID" value="EFF76564.1"/>
    <property type="molecule type" value="Genomic_DNA"/>
</dbReference>
<keyword evidence="1" id="KW-0812">Transmembrane</keyword>
<keyword evidence="1" id="KW-0472">Membrane</keyword>
<evidence type="ECO:0000256" key="1">
    <source>
        <dbReference type="SAM" id="Phobius"/>
    </source>
</evidence>
<dbReference type="RefSeq" id="WP_006218130.1">
    <property type="nucleotide sequence ID" value="NZ_GG770409.1"/>
</dbReference>